<name>A0ABD1E8S6_HYPHA</name>
<accession>A0ABD1E8S6</accession>
<dbReference type="SMART" id="SM00474">
    <property type="entry name" value="35EXOc"/>
    <property type="match status" value="1"/>
</dbReference>
<dbReference type="Gene3D" id="3.30.420.10">
    <property type="entry name" value="Ribonuclease H-like superfamily/Ribonuclease H"/>
    <property type="match status" value="1"/>
</dbReference>
<dbReference type="PROSITE" id="PS50967">
    <property type="entry name" value="HRDC"/>
    <property type="match status" value="1"/>
</dbReference>
<evidence type="ECO:0000256" key="11">
    <source>
        <dbReference type="SAM" id="MobiDB-lite"/>
    </source>
</evidence>
<dbReference type="Pfam" id="PF08066">
    <property type="entry name" value="PMC2NT"/>
    <property type="match status" value="1"/>
</dbReference>
<feature type="compositionally biased region" description="Polar residues" evidence="11">
    <location>
        <begin position="788"/>
        <end position="808"/>
    </location>
</feature>
<dbReference type="InterPro" id="IPR012337">
    <property type="entry name" value="RNaseH-like_sf"/>
</dbReference>
<dbReference type="InterPro" id="IPR002562">
    <property type="entry name" value="3'-5'_exonuclease_dom"/>
</dbReference>
<dbReference type="InterPro" id="IPR045092">
    <property type="entry name" value="Rrp6-like"/>
</dbReference>
<dbReference type="InterPro" id="IPR044876">
    <property type="entry name" value="HRDC_dom_sf"/>
</dbReference>
<dbReference type="GO" id="GO:0004527">
    <property type="term" value="F:exonuclease activity"/>
    <property type="evidence" value="ECO:0007669"/>
    <property type="project" value="UniProtKB-KW"/>
</dbReference>
<feature type="region of interest" description="Disordered" evidence="11">
    <location>
        <begin position="761"/>
        <end position="832"/>
    </location>
</feature>
<sequence length="895" mass="104153">MSKANVSDSNMSSSNTSCQDLITGYKSMAGFTQEGFSCLVEGIKHVNSLPMGRDWSFYTMFESFNEVLKEESHHLMDGMMSVLKMNDVTANMRNQDLDNKTEILVDTNDVILERVSNNIDEMNGLRKLDIMPPGDLQIVTAQLPMDVKDSWERINKATVSISKSIDIVAETNQNNTIRLLAAPSTVRPQIYFKDKIDNSNDNPWEPRIKDKPNSLKPLAIFLEETEFGREFSHPYEYELDRFTPSDEFLKKLEVIRPQLITDTPLIEIYSSEQLPQLVEELNKFKILAIDLEHHSYRSFMGITCLMQISTPEKDYIIDTLSLRNDLWILNEVFTKPSIIKIFHGADSDIRWLQRDLSLYIVNMFDSHLAAKQLEYPRRSLAYLLQKFCNFIPNKQFQLADWRIRPLPEVLKNYAREDTHYLIYIYQNLTNELIDKANGQNNLLKAVFDNSTNLCKQRYFKPLWHEQSHLEFYRRCYRTFDNRQLYALKEIYKWRDQIARIEDDSILYVLPNNMLLEISERLPKEIQGILACCSPIPPLVKANLLEIHKIVLKALEQPIEQPILKEDTRARGSTKKISKINLDSLLHCPHDLTKFQEFKDDLPTLLNSPNLLNSLINVRFHLEQSEPKLSVFNRNTFDKQVLKEKFHKFKENFNFLGPFERYQLVKPFIEAKEKKLAEELAKQNEEAKKAKELKQNTTPNDEERVESICEQFLDLAKQSLPSRPKKVISLLEMGGTKKTKRKIKKKSVAIENICDVNTQTTEVQVHNTQKKGVKRKRPQKGKAAKFQKSENLSNELNKSEAGTSNNNRNLRVDHSGKPVRPKKPKLDRRTRNVEPEDFNAYDYSMVDFRQFQGGAGAVDQWNKQVKFKGRGRGRPNPRDFRNQNYRAISFGRGRGH</sequence>
<protein>
    <recommendedName>
        <fullName evidence="9">Exosome complex component 10 homolog</fullName>
    </recommendedName>
</protein>
<dbReference type="PANTHER" id="PTHR12124">
    <property type="entry name" value="POLYMYOSITIS/SCLERODERMA AUTOANTIGEN-RELATED"/>
    <property type="match status" value="1"/>
</dbReference>
<evidence type="ECO:0000313" key="14">
    <source>
        <dbReference type="Proteomes" id="UP001566132"/>
    </source>
</evidence>
<reference evidence="13 14" key="1">
    <citation type="submission" date="2024-05" db="EMBL/GenBank/DDBJ databases">
        <title>Genetic variation in Jamaican populations of the coffee berry borer (Hypothenemus hampei).</title>
        <authorList>
            <person name="Errbii M."/>
            <person name="Myrie A."/>
        </authorList>
    </citation>
    <scope>NUCLEOTIDE SEQUENCE [LARGE SCALE GENOMIC DNA]</scope>
    <source>
        <strain evidence="13">JA-Hopewell-2020-01-JO</strain>
        <tissue evidence="13">Whole body</tissue>
    </source>
</reference>
<dbReference type="InterPro" id="IPR036397">
    <property type="entry name" value="RNaseH_sf"/>
</dbReference>
<dbReference type="FunFam" id="1.10.150.80:FF:000001">
    <property type="entry name" value="Putative exosome component 10"/>
    <property type="match status" value="1"/>
</dbReference>
<dbReference type="InterPro" id="IPR010997">
    <property type="entry name" value="HRDC-like_sf"/>
</dbReference>
<dbReference type="Gene3D" id="1.10.150.80">
    <property type="entry name" value="HRDC domain"/>
    <property type="match status" value="1"/>
</dbReference>
<dbReference type="Pfam" id="PF00570">
    <property type="entry name" value="HRDC"/>
    <property type="match status" value="1"/>
</dbReference>
<evidence type="ECO:0000259" key="12">
    <source>
        <dbReference type="PROSITE" id="PS50967"/>
    </source>
</evidence>
<evidence type="ECO:0000256" key="4">
    <source>
        <dbReference type="ARBA" id="ARBA00022801"/>
    </source>
</evidence>
<keyword evidence="3" id="KW-0540">Nuclease</keyword>
<feature type="domain" description="HRDC" evidence="12">
    <location>
        <begin position="480"/>
        <end position="560"/>
    </location>
</feature>
<feature type="compositionally biased region" description="Basic residues" evidence="11">
    <location>
        <begin position="816"/>
        <end position="825"/>
    </location>
</feature>
<keyword evidence="2" id="KW-0698">rRNA processing</keyword>
<evidence type="ECO:0000256" key="1">
    <source>
        <dbReference type="ARBA" id="ARBA00004123"/>
    </source>
</evidence>
<evidence type="ECO:0000313" key="13">
    <source>
        <dbReference type="EMBL" id="KAL1490352.1"/>
    </source>
</evidence>
<organism evidence="13 14">
    <name type="scientific">Hypothenemus hampei</name>
    <name type="common">Coffee berry borer</name>
    <dbReference type="NCBI Taxonomy" id="57062"/>
    <lineage>
        <taxon>Eukaryota</taxon>
        <taxon>Metazoa</taxon>
        <taxon>Ecdysozoa</taxon>
        <taxon>Arthropoda</taxon>
        <taxon>Hexapoda</taxon>
        <taxon>Insecta</taxon>
        <taxon>Pterygota</taxon>
        <taxon>Neoptera</taxon>
        <taxon>Endopterygota</taxon>
        <taxon>Coleoptera</taxon>
        <taxon>Polyphaga</taxon>
        <taxon>Cucujiformia</taxon>
        <taxon>Curculionidae</taxon>
        <taxon>Scolytinae</taxon>
        <taxon>Hypothenemus</taxon>
    </lineage>
</organism>
<evidence type="ECO:0000256" key="5">
    <source>
        <dbReference type="ARBA" id="ARBA00022835"/>
    </source>
</evidence>
<dbReference type="AlphaFoldDB" id="A0ABD1E8S6"/>
<proteinExistence type="inferred from homology"/>
<feature type="compositionally biased region" description="Basic residues" evidence="11">
    <location>
        <begin position="767"/>
        <end position="784"/>
    </location>
</feature>
<dbReference type="GO" id="GO:0006364">
    <property type="term" value="P:rRNA processing"/>
    <property type="evidence" value="ECO:0007669"/>
    <property type="project" value="UniProtKB-KW"/>
</dbReference>
<dbReference type="PANTHER" id="PTHR12124:SF47">
    <property type="entry name" value="EXOSOME COMPONENT 10"/>
    <property type="match status" value="1"/>
</dbReference>
<evidence type="ECO:0000256" key="3">
    <source>
        <dbReference type="ARBA" id="ARBA00022722"/>
    </source>
</evidence>
<keyword evidence="14" id="KW-1185">Reference proteome</keyword>
<evidence type="ECO:0000256" key="9">
    <source>
        <dbReference type="ARBA" id="ARBA00070365"/>
    </source>
</evidence>
<dbReference type="SMART" id="SM00341">
    <property type="entry name" value="HRDC"/>
    <property type="match status" value="1"/>
</dbReference>
<evidence type="ECO:0000256" key="2">
    <source>
        <dbReference type="ARBA" id="ARBA00022552"/>
    </source>
</evidence>
<dbReference type="Pfam" id="PF01612">
    <property type="entry name" value="DNA_pol_A_exo1"/>
    <property type="match status" value="1"/>
</dbReference>
<dbReference type="SUPFAM" id="SSF53098">
    <property type="entry name" value="Ribonuclease H-like"/>
    <property type="match status" value="1"/>
</dbReference>
<dbReference type="GO" id="GO:0005634">
    <property type="term" value="C:nucleus"/>
    <property type="evidence" value="ECO:0007669"/>
    <property type="project" value="UniProtKB-SubCell"/>
</dbReference>
<comment type="subcellular location">
    <subcellularLocation>
        <location evidence="1">Nucleus</location>
    </subcellularLocation>
</comment>
<dbReference type="Proteomes" id="UP001566132">
    <property type="component" value="Unassembled WGS sequence"/>
</dbReference>
<comment type="caution">
    <text evidence="13">The sequence shown here is derived from an EMBL/GenBank/DDBJ whole genome shotgun (WGS) entry which is preliminary data.</text>
</comment>
<evidence type="ECO:0000256" key="6">
    <source>
        <dbReference type="ARBA" id="ARBA00022839"/>
    </source>
</evidence>
<feature type="coiled-coil region" evidence="10">
    <location>
        <begin position="669"/>
        <end position="696"/>
    </location>
</feature>
<dbReference type="InterPro" id="IPR002121">
    <property type="entry name" value="HRDC_dom"/>
</dbReference>
<evidence type="ECO:0000256" key="7">
    <source>
        <dbReference type="ARBA" id="ARBA00023242"/>
    </source>
</evidence>
<feature type="region of interest" description="Disordered" evidence="11">
    <location>
        <begin position="866"/>
        <end position="895"/>
    </location>
</feature>
<dbReference type="GO" id="GO:0000178">
    <property type="term" value="C:exosome (RNase complex)"/>
    <property type="evidence" value="ECO:0007669"/>
    <property type="project" value="UniProtKB-KW"/>
</dbReference>
<dbReference type="CDD" id="cd06147">
    <property type="entry name" value="Rrp6p_like_exo"/>
    <property type="match status" value="1"/>
</dbReference>
<dbReference type="InterPro" id="IPR049559">
    <property type="entry name" value="Rrp6p-like_exo"/>
</dbReference>
<dbReference type="EMBL" id="JBDJPC010000010">
    <property type="protein sequence ID" value="KAL1490352.1"/>
    <property type="molecule type" value="Genomic_DNA"/>
</dbReference>
<dbReference type="InterPro" id="IPR012588">
    <property type="entry name" value="Exosome-assoc_fac_Rrp6_N"/>
</dbReference>
<keyword evidence="5" id="KW-0271">Exosome</keyword>
<keyword evidence="10" id="KW-0175">Coiled coil</keyword>
<dbReference type="FunFam" id="3.30.420.10:FF:000059">
    <property type="entry name" value="Exosome complex exonuclease Rrp6"/>
    <property type="match status" value="1"/>
</dbReference>
<comment type="similarity">
    <text evidence="8">Belongs to the exosome component 10/RRP6 family.</text>
</comment>
<keyword evidence="7" id="KW-0539">Nucleus</keyword>
<keyword evidence="6" id="KW-0269">Exonuclease</keyword>
<evidence type="ECO:0000256" key="8">
    <source>
        <dbReference type="ARBA" id="ARBA00043957"/>
    </source>
</evidence>
<dbReference type="SUPFAM" id="SSF47819">
    <property type="entry name" value="HRDC-like"/>
    <property type="match status" value="1"/>
</dbReference>
<keyword evidence="4" id="KW-0378">Hydrolase</keyword>
<evidence type="ECO:0000256" key="10">
    <source>
        <dbReference type="SAM" id="Coils"/>
    </source>
</evidence>
<gene>
    <name evidence="13" type="ORF">ABEB36_013063</name>
</gene>